<organism evidence="15 16">
    <name type="scientific">Lupinus angustifolius</name>
    <name type="common">Narrow-leaved blue lupine</name>
    <dbReference type="NCBI Taxonomy" id="3871"/>
    <lineage>
        <taxon>Eukaryota</taxon>
        <taxon>Viridiplantae</taxon>
        <taxon>Streptophyta</taxon>
        <taxon>Embryophyta</taxon>
        <taxon>Tracheophyta</taxon>
        <taxon>Spermatophyta</taxon>
        <taxon>Magnoliopsida</taxon>
        <taxon>eudicotyledons</taxon>
        <taxon>Gunneridae</taxon>
        <taxon>Pentapetalae</taxon>
        <taxon>rosids</taxon>
        <taxon>fabids</taxon>
        <taxon>Fabales</taxon>
        <taxon>Fabaceae</taxon>
        <taxon>Papilionoideae</taxon>
        <taxon>50 kb inversion clade</taxon>
        <taxon>genistoids sensu lato</taxon>
        <taxon>core genistoids</taxon>
        <taxon>Genisteae</taxon>
        <taxon>Lupinus</taxon>
    </lineage>
</organism>
<keyword evidence="4" id="KW-0813">Transport</keyword>
<feature type="compositionally biased region" description="Polar residues" evidence="13">
    <location>
        <begin position="866"/>
        <end position="875"/>
    </location>
</feature>
<dbReference type="GO" id="GO:0000184">
    <property type="term" value="P:nuclear-transcribed mRNA catabolic process, nonsense-mediated decay"/>
    <property type="evidence" value="ECO:0007669"/>
    <property type="project" value="UniProtKB-KW"/>
</dbReference>
<comment type="similarity">
    <text evidence="3">Belongs to the CASC3 family.</text>
</comment>
<dbReference type="GO" id="GO:0035145">
    <property type="term" value="C:exon-exon junction complex"/>
    <property type="evidence" value="ECO:0007669"/>
    <property type="project" value="InterPro"/>
</dbReference>
<feature type="compositionally biased region" description="Polar residues" evidence="13">
    <location>
        <begin position="438"/>
        <end position="451"/>
    </location>
</feature>
<evidence type="ECO:0000313" key="15">
    <source>
        <dbReference type="EMBL" id="OIW09088.1"/>
    </source>
</evidence>
<evidence type="ECO:0000256" key="8">
    <source>
        <dbReference type="ARBA" id="ARBA00022845"/>
    </source>
</evidence>
<feature type="compositionally biased region" description="Acidic residues" evidence="13">
    <location>
        <begin position="33"/>
        <end position="42"/>
    </location>
</feature>
<keyword evidence="6" id="KW-0507">mRNA processing</keyword>
<dbReference type="STRING" id="3871.A0A1J7H8C3"/>
<dbReference type="PANTHER" id="PTHR46837:SF5">
    <property type="entry name" value="PROTEIN MLN51 HOMOLOG"/>
    <property type="match status" value="1"/>
</dbReference>
<feature type="compositionally biased region" description="Acidic residues" evidence="13">
    <location>
        <begin position="59"/>
        <end position="95"/>
    </location>
</feature>
<feature type="compositionally biased region" description="Polar residues" evidence="13">
    <location>
        <begin position="821"/>
        <end position="835"/>
    </location>
</feature>
<evidence type="ECO:0000256" key="2">
    <source>
        <dbReference type="ARBA" id="ARBA00004496"/>
    </source>
</evidence>
<proteinExistence type="inferred from homology"/>
<keyword evidence="9" id="KW-0694">RNA-binding</keyword>
<evidence type="ECO:0000256" key="12">
    <source>
        <dbReference type="ARBA" id="ARBA00023242"/>
    </source>
</evidence>
<keyword evidence="16" id="KW-1185">Reference proteome</keyword>
<evidence type="ECO:0000256" key="13">
    <source>
        <dbReference type="SAM" id="MobiDB-lite"/>
    </source>
</evidence>
<feature type="compositionally biased region" description="Polar residues" evidence="13">
    <location>
        <begin position="790"/>
        <end position="801"/>
    </location>
</feature>
<evidence type="ECO:0000256" key="6">
    <source>
        <dbReference type="ARBA" id="ARBA00022664"/>
    </source>
</evidence>
<feature type="domain" description="Btz" evidence="14">
    <location>
        <begin position="99"/>
        <end position="212"/>
    </location>
</feature>
<evidence type="ECO:0000256" key="11">
    <source>
        <dbReference type="ARBA" id="ARBA00023187"/>
    </source>
</evidence>
<feature type="compositionally biased region" description="Acidic residues" evidence="13">
    <location>
        <begin position="1"/>
        <end position="17"/>
    </location>
</feature>
<comment type="subcellular location">
    <subcellularLocation>
        <location evidence="2">Cytoplasm</location>
    </subcellularLocation>
    <subcellularLocation>
        <location evidence="1">Nucleus</location>
    </subcellularLocation>
</comment>
<feature type="compositionally biased region" description="Polar residues" evidence="13">
    <location>
        <begin position="334"/>
        <end position="347"/>
    </location>
</feature>
<feature type="region of interest" description="Disordered" evidence="13">
    <location>
        <begin position="192"/>
        <end position="347"/>
    </location>
</feature>
<protein>
    <recommendedName>
        <fullName evidence="14">Btz domain-containing protein</fullName>
    </recommendedName>
</protein>
<feature type="region of interest" description="Disordered" evidence="13">
    <location>
        <begin position="1"/>
        <end position="148"/>
    </location>
</feature>
<sequence length="1028" mass="110685">MGSSVVEEEDVEYESDPEDAKRSLAMRRRREASDDEEAEGEDGDGRDNISDPGVIRSDDSEDEGGVADYDDEEEEELEEEDEVEVYEERSVEEDGGVGNGAVVMMKNSDAADVNTHLEEEEEEENSGKKDGEEKKENEPFAVPTAGAFYMHDDRFRDNAGARNRRMNGGRRLWESKDERKWGHDKFDEMTLQERHYKEGRRPSRGNYRGGRGRTRAVDRGGYARGHRTGYDNSGSQGQVPKVVVRGRGPRRYEPANKKSNGPAFQMQNKQSLESLEKTSHVSSGRIFEPASTSESDPAPAKKQVSSNLNYASPPFYPSGSSNKEINLTPKRDVQTGTTSKNFLPTNEGFSVQQNNASLRGKNVVDSISMDKLYIDDSVNPSAGKPMNNLQSSGVNPSHSPHLRARGRGGVIPAHMNYQPATSHTRVNRTAPTQLHAAQRSSVPGRTSSSVQAPAPQLGHRPGSGSQSSSPTKTDPGEIDTTSESGKLKGTLVGKGRGASYGSGRGFVYGGAMGSMGGSHGDQNFPAFLPVMQFGGQHPGGMGVPAVGMAFPGYVQPQHGLGSSEMTWRMNGGRRLWESKDERKWGHDKFDEMTLQERHYKEGRRPSRGNYRGGRGRTRAVDRGGYARGHRTGYDNSGSQGQVPKVVVRGRGPRRYEPANKKSNGPAFQMQNKQSLESLEKTSHVSSGRIFEPASTSESDPAPAKKQVSSNLNYASPPFYPSGSSNKEINLTPKRDVQTGTTSKNFLPTNEGFSVQQNNASLRGKNVVDSISMDKLYIDDSVNPSAGKPMNNLQSSGVNPSHSPHLRARGRGGVIPAHMNYQPATSHTRVNRTAPTQLHAAQRSSVPGRTSSSVQAPAPQLGHRPGSGSQSSSPTKTDPGEIDTTSESGKLKGTLVGKGRGASYGSGRGFVYGGAMGSMGGSHGDQNFPAFLPVMQFGGQHPGGMGVPAVGMAFPGYVQPQHGLGSSEMTWLPVLAGAAGALGASYCPPYLTVDGAYHARQSGQTSTPGSASSLNTLHPGMKHIVVRYM</sequence>
<feature type="compositionally biased region" description="Polar residues" evidence="13">
    <location>
        <begin position="387"/>
        <end position="398"/>
    </location>
</feature>
<reference evidence="15 16" key="1">
    <citation type="journal article" date="2017" name="Plant Biotechnol. J.">
        <title>A comprehensive draft genome sequence for lupin (Lupinus angustifolius), an emerging health food: insights into plant-microbe interactions and legume evolution.</title>
        <authorList>
            <person name="Hane J.K."/>
            <person name="Ming Y."/>
            <person name="Kamphuis L.G."/>
            <person name="Nelson M.N."/>
            <person name="Garg G."/>
            <person name="Atkins C.A."/>
            <person name="Bayer P.E."/>
            <person name="Bravo A."/>
            <person name="Bringans S."/>
            <person name="Cannon S."/>
            <person name="Edwards D."/>
            <person name="Foley R."/>
            <person name="Gao L.L."/>
            <person name="Harrison M.J."/>
            <person name="Huang W."/>
            <person name="Hurgobin B."/>
            <person name="Li S."/>
            <person name="Liu C.W."/>
            <person name="McGrath A."/>
            <person name="Morahan G."/>
            <person name="Murray J."/>
            <person name="Weller J."/>
            <person name="Jian J."/>
            <person name="Singh K.B."/>
        </authorList>
    </citation>
    <scope>NUCLEOTIDE SEQUENCE [LARGE SCALE GENOMIC DNA]</scope>
    <source>
        <strain evidence="16">cv. Tanjil</strain>
        <tissue evidence="15">Whole plant</tissue>
    </source>
</reference>
<dbReference type="GO" id="GO:0006417">
    <property type="term" value="P:regulation of translation"/>
    <property type="evidence" value="ECO:0007669"/>
    <property type="project" value="UniProtKB-KW"/>
</dbReference>
<gene>
    <name evidence="15" type="ORF">TanjilG_16315</name>
</gene>
<feature type="compositionally biased region" description="Basic and acidic residues" evidence="13">
    <location>
        <begin position="125"/>
        <end position="138"/>
    </location>
</feature>
<accession>A0A1J7H8C3</accession>
<dbReference type="Proteomes" id="UP000188354">
    <property type="component" value="Chromosome LG06"/>
</dbReference>
<evidence type="ECO:0000313" key="16">
    <source>
        <dbReference type="Proteomes" id="UP000188354"/>
    </source>
</evidence>
<keyword evidence="10" id="KW-0866">Nonsense-mediated mRNA decay</keyword>
<evidence type="ECO:0000256" key="3">
    <source>
        <dbReference type="ARBA" id="ARBA00009548"/>
    </source>
</evidence>
<name>A0A1J7H8C3_LUPAN</name>
<feature type="compositionally biased region" description="Polar residues" evidence="13">
    <location>
        <begin position="418"/>
        <end position="432"/>
    </location>
</feature>
<evidence type="ECO:0000259" key="14">
    <source>
        <dbReference type="SMART" id="SM01044"/>
    </source>
</evidence>
<dbReference type="Pfam" id="PF09405">
    <property type="entry name" value="Btz"/>
    <property type="match status" value="2"/>
</dbReference>
<feature type="region of interest" description="Disordered" evidence="13">
    <location>
        <begin position="378"/>
        <end position="496"/>
    </location>
</feature>
<dbReference type="GO" id="GO:0008380">
    <property type="term" value="P:RNA splicing"/>
    <property type="evidence" value="ECO:0007669"/>
    <property type="project" value="UniProtKB-KW"/>
</dbReference>
<feature type="compositionally biased region" description="Polar residues" evidence="13">
    <location>
        <begin position="463"/>
        <end position="472"/>
    </location>
</feature>
<feature type="region of interest" description="Disordered" evidence="13">
    <location>
        <begin position="782"/>
        <end position="898"/>
    </location>
</feature>
<dbReference type="InterPro" id="IPR018545">
    <property type="entry name" value="Btz_dom"/>
</dbReference>
<feature type="compositionally biased region" description="Basic and acidic residues" evidence="13">
    <location>
        <begin position="192"/>
        <end position="201"/>
    </location>
</feature>
<dbReference type="Gramene" id="OIW09088">
    <property type="protein sequence ID" value="OIW09088"/>
    <property type="gene ID" value="TanjilG_16315"/>
</dbReference>
<dbReference type="InterPro" id="IPR044796">
    <property type="entry name" value="MLN51_plant"/>
</dbReference>
<keyword evidence="11" id="KW-0508">mRNA splicing</keyword>
<evidence type="ECO:0000256" key="10">
    <source>
        <dbReference type="ARBA" id="ARBA00023161"/>
    </source>
</evidence>
<evidence type="ECO:0000256" key="4">
    <source>
        <dbReference type="ARBA" id="ARBA00022448"/>
    </source>
</evidence>
<evidence type="ECO:0000256" key="5">
    <source>
        <dbReference type="ARBA" id="ARBA00022490"/>
    </source>
</evidence>
<dbReference type="PANTHER" id="PTHR46837">
    <property type="entry name" value="PROTEIN MLN51 HOMOLOG"/>
    <property type="match status" value="1"/>
</dbReference>
<dbReference type="SMART" id="SM01044">
    <property type="entry name" value="Btz"/>
    <property type="match status" value="1"/>
</dbReference>
<evidence type="ECO:0000256" key="9">
    <source>
        <dbReference type="ARBA" id="ARBA00022884"/>
    </source>
</evidence>
<dbReference type="GO" id="GO:0005737">
    <property type="term" value="C:cytoplasm"/>
    <property type="evidence" value="ECO:0007669"/>
    <property type="project" value="UniProtKB-SubCell"/>
</dbReference>
<dbReference type="GO" id="GO:0051028">
    <property type="term" value="P:mRNA transport"/>
    <property type="evidence" value="ECO:0007669"/>
    <property type="project" value="UniProtKB-KW"/>
</dbReference>
<dbReference type="GO" id="GO:0006397">
    <property type="term" value="P:mRNA processing"/>
    <property type="evidence" value="ECO:0007669"/>
    <property type="project" value="UniProtKB-KW"/>
</dbReference>
<dbReference type="GO" id="GO:0003729">
    <property type="term" value="F:mRNA binding"/>
    <property type="evidence" value="ECO:0007669"/>
    <property type="project" value="InterPro"/>
</dbReference>
<feature type="compositionally biased region" description="Polar residues" evidence="13">
    <location>
        <begin position="841"/>
        <end position="854"/>
    </location>
</feature>
<keyword evidence="7" id="KW-0509">mRNA transport</keyword>
<feature type="region of interest" description="Disordered" evidence="13">
    <location>
        <begin position="598"/>
        <end position="729"/>
    </location>
</feature>
<evidence type="ECO:0000256" key="1">
    <source>
        <dbReference type="ARBA" id="ARBA00004123"/>
    </source>
</evidence>
<dbReference type="AlphaFoldDB" id="A0A1J7H8C3"/>
<keyword evidence="12" id="KW-0539">Nucleus</keyword>
<dbReference type="EMBL" id="CM007366">
    <property type="protein sequence ID" value="OIW09088.1"/>
    <property type="molecule type" value="Genomic_DNA"/>
</dbReference>
<evidence type="ECO:0000256" key="7">
    <source>
        <dbReference type="ARBA" id="ARBA00022816"/>
    </source>
</evidence>
<keyword evidence="8" id="KW-0810">Translation regulation</keyword>
<keyword evidence="5" id="KW-0963">Cytoplasm</keyword>